<name>A0A1W6Z530_9BORD</name>
<proteinExistence type="predicted"/>
<protein>
    <submittedName>
        <fullName evidence="2">Uncharacterized protein</fullName>
    </submittedName>
</protein>
<sequence length="1310" mass="140121">MQVTPAASARDAVSPAADANHPPHIDDGLAIALAAPLPLPADGHSPAAAQPAEDRGGAHAAGSHWQRKTRTPIRSRRNTPGHVAAPPPAPRWADRLADAFLRLQATGYTPCTPLENDETVMNALARASGLYPADAQPHAMSAGQKRFLAGHLAMSLTRDIHWDIELSPSAGSDGGVYIEHGVVRNGTAMSIAAARAALAGRIDAVLRATGVPPAQRGWLAPALCDALIADPTLGLRPPPADIRYGSRQWATLWMGLALSRELALPPAPGIGDVIALGQAAMTDPDSNLSTQALLRMAQAAGAIDAAHLAGGDIQHPLTQLRQFVMSHFKAEFPLLDELGGLSRSALATDLLTQAGIDADRQIEVKTWILPAAWGPFKLELPLLFASYRTAIRDYYVDRDTLSASDVEALRRDADDPRPDPDKVLAKLPPSLRTEFERRFDSYKRAACNYLVRRIGNWLASPGTAPAGEGDASAPRVAVHTVRLQRYRILNPPPMPGAGAVLLDERSSKWLIVDIESGAQRSRAIFDPGTETAVPIPPGLDIRTWASGNTGLLFEGYARQAPPAPPAGATPRTLIDHQKTAIAVDALAQGPLDDLSAWLSPALASRIERARAAAAGQSASETLKEIERGLVPFRGAYLAIRNGDLAGAVLSGLLDVAAFLPGIGEGIKTGMTAARAAEAALQAGLAGWRNEGLRTGLILASRRAGQFAGTLGRQAAALAATLARDSVPHPYVWLSPADMMGRAGVDDAMRTAAQLADTHPAIAQHAWQAGQRMAGADFEDGRWVVASQSESAASATRAAPPAGAADDIALADTPLYLTAQDGRGAALPLQRHGDDGYVQFNPETLEPVGPLLLPDRAGKLQSSLPVDLLQRHHVREREVLDALTRTPMREDGTLALGDRIYARVGGDYLELLRDRAASTPGRTVWTVVDVPGPATRHAGVRIVHDRLTGVWRLAERPGLKGGGNPINAIRAYWHRRRARAEDAAMTRQSHEIAHRFLAASYNAASLNVWHYPDAVRAQYPGLIARSLDDHFIKGPDGRIRRFPGGFVADGCFIRGYSRLLDPELLRATDMMADFSQLNGAKVLAGYALNDGTGTVSFLEDGKRIASLAHWGGVYPLSDGAYLFAAPTLAGDAHACEQMLLSQAKPRREVLDELRRTSPSGPRDATPQTAINRLLASLARRLRAAPYRLPLKGVRHDEAMKRLKESLSQHGPCILHRNGRMVMLDAIEQDGEGVWLVIRDPLTCTRARVPDCEEFWSNRTAAMVATAARGEWTLPDVDAVFIPQDTRLLHRALSSASSSLTPGSPSPLVSPA</sequence>
<feature type="compositionally biased region" description="Basic residues" evidence="1">
    <location>
        <begin position="65"/>
        <end position="79"/>
    </location>
</feature>
<feature type="region of interest" description="Disordered" evidence="1">
    <location>
        <begin position="1"/>
        <end position="25"/>
    </location>
</feature>
<evidence type="ECO:0000313" key="3">
    <source>
        <dbReference type="Proteomes" id="UP000194139"/>
    </source>
</evidence>
<feature type="region of interest" description="Disordered" evidence="1">
    <location>
        <begin position="41"/>
        <end position="91"/>
    </location>
</feature>
<keyword evidence="3" id="KW-1185">Reference proteome</keyword>
<organism evidence="2 3">
    <name type="scientific">Bordetella genomosp. 9</name>
    <dbReference type="NCBI Taxonomy" id="1416803"/>
    <lineage>
        <taxon>Bacteria</taxon>
        <taxon>Pseudomonadati</taxon>
        <taxon>Pseudomonadota</taxon>
        <taxon>Betaproteobacteria</taxon>
        <taxon>Burkholderiales</taxon>
        <taxon>Alcaligenaceae</taxon>
        <taxon>Bordetella</taxon>
    </lineage>
</organism>
<dbReference type="EMBL" id="CP021109">
    <property type="protein sequence ID" value="ARP87893.1"/>
    <property type="molecule type" value="Genomic_DNA"/>
</dbReference>
<gene>
    <name evidence="2" type="ORF">CAL13_17995</name>
</gene>
<dbReference type="RefSeq" id="WP_086073138.1">
    <property type="nucleotide sequence ID" value="NZ_CP021109.1"/>
</dbReference>
<accession>A0A1W6Z530</accession>
<feature type="compositionally biased region" description="Low complexity" evidence="1">
    <location>
        <begin position="1"/>
        <end position="19"/>
    </location>
</feature>
<reference evidence="2 3" key="1">
    <citation type="submission" date="2017-05" db="EMBL/GenBank/DDBJ databases">
        <title>Complete and WGS of Bordetella genogroups.</title>
        <authorList>
            <person name="Spilker T."/>
            <person name="LiPuma J."/>
        </authorList>
    </citation>
    <scope>NUCLEOTIDE SEQUENCE [LARGE SCALE GENOMIC DNA]</scope>
    <source>
        <strain evidence="2 3">AU17164</strain>
    </source>
</reference>
<evidence type="ECO:0000313" key="2">
    <source>
        <dbReference type="EMBL" id="ARP87893.1"/>
    </source>
</evidence>
<evidence type="ECO:0000256" key="1">
    <source>
        <dbReference type="SAM" id="MobiDB-lite"/>
    </source>
</evidence>
<dbReference type="Proteomes" id="UP000194139">
    <property type="component" value="Chromosome"/>
</dbReference>